<dbReference type="Gene3D" id="1.10.1740.10">
    <property type="match status" value="1"/>
</dbReference>
<dbReference type="SUPFAM" id="SSF54427">
    <property type="entry name" value="NTF2-like"/>
    <property type="match status" value="1"/>
</dbReference>
<gene>
    <name evidence="4" type="ORF">BSL82_15325</name>
</gene>
<dbReference type="SUPFAM" id="SSF88946">
    <property type="entry name" value="Sigma2 domain of RNA polymerase sigma factors"/>
    <property type="match status" value="1"/>
</dbReference>
<name>A0A1L3ZXY8_9SPHN</name>
<dbReference type="GO" id="GO:0006352">
    <property type="term" value="P:DNA-templated transcription initiation"/>
    <property type="evidence" value="ECO:0007669"/>
    <property type="project" value="InterPro"/>
</dbReference>
<evidence type="ECO:0000256" key="1">
    <source>
        <dbReference type="ARBA" id="ARBA00011344"/>
    </source>
</evidence>
<dbReference type="InterPro" id="IPR013249">
    <property type="entry name" value="RNA_pol_sigma70_r4_t2"/>
</dbReference>
<dbReference type="GO" id="GO:0016987">
    <property type="term" value="F:sigma factor activity"/>
    <property type="evidence" value="ECO:0007669"/>
    <property type="project" value="InterPro"/>
</dbReference>
<accession>A0A1L3ZXY8</accession>
<organism evidence="4 5">
    <name type="scientific">Tardibacter chloracetimidivorans</name>
    <dbReference type="NCBI Taxonomy" id="1921510"/>
    <lineage>
        <taxon>Bacteria</taxon>
        <taxon>Pseudomonadati</taxon>
        <taxon>Pseudomonadota</taxon>
        <taxon>Alphaproteobacteria</taxon>
        <taxon>Sphingomonadales</taxon>
        <taxon>Sphingomonadaceae</taxon>
        <taxon>Tardibacter</taxon>
    </lineage>
</organism>
<dbReference type="NCBIfam" id="NF007214">
    <property type="entry name" value="PRK09636.1"/>
    <property type="match status" value="1"/>
</dbReference>
<dbReference type="Proteomes" id="UP000182063">
    <property type="component" value="Chromosome"/>
</dbReference>
<protein>
    <submittedName>
        <fullName evidence="4">RNA polymerase sigma factor SigJ</fullName>
    </submittedName>
</protein>
<dbReference type="Pfam" id="PF04542">
    <property type="entry name" value="Sigma70_r2"/>
    <property type="match status" value="1"/>
</dbReference>
<dbReference type="GO" id="GO:0003677">
    <property type="term" value="F:DNA binding"/>
    <property type="evidence" value="ECO:0007669"/>
    <property type="project" value="InterPro"/>
</dbReference>
<dbReference type="InterPro" id="IPR007627">
    <property type="entry name" value="RNA_pol_sigma70_r2"/>
</dbReference>
<dbReference type="AlphaFoldDB" id="A0A1L3ZXY8"/>
<dbReference type="EMBL" id="CP018221">
    <property type="protein sequence ID" value="API60487.1"/>
    <property type="molecule type" value="Genomic_DNA"/>
</dbReference>
<dbReference type="PANTHER" id="PTHR30173:SF43">
    <property type="entry name" value="ECF RNA POLYMERASE SIGMA FACTOR SIGI-RELATED"/>
    <property type="match status" value="1"/>
</dbReference>
<dbReference type="PANTHER" id="PTHR30173">
    <property type="entry name" value="SIGMA 19 FACTOR"/>
    <property type="match status" value="1"/>
</dbReference>
<dbReference type="Pfam" id="PF08281">
    <property type="entry name" value="Sigma70_r4_2"/>
    <property type="match status" value="1"/>
</dbReference>
<dbReference type="InterPro" id="IPR036388">
    <property type="entry name" value="WH-like_DNA-bd_sf"/>
</dbReference>
<reference evidence="5" key="1">
    <citation type="submission" date="2016-11" db="EMBL/GenBank/DDBJ databases">
        <title>Complete Genome Sequence of alachlor-degrading Sphingomonas sp. strain JJ-A5.</title>
        <authorList>
            <person name="Lee H."/>
            <person name="Ka J.-O."/>
        </authorList>
    </citation>
    <scope>NUCLEOTIDE SEQUENCE [LARGE SCALE GENOMIC DNA]</scope>
    <source>
        <strain evidence="5">JJ-A5</strain>
    </source>
</reference>
<dbReference type="InterPro" id="IPR013324">
    <property type="entry name" value="RNA_pol_sigma_r3/r4-like"/>
</dbReference>
<evidence type="ECO:0000259" key="2">
    <source>
        <dbReference type="Pfam" id="PF04542"/>
    </source>
</evidence>
<dbReference type="KEGG" id="sphj:BSL82_15325"/>
<dbReference type="InterPro" id="IPR032710">
    <property type="entry name" value="NTF2-like_dom_sf"/>
</dbReference>
<feature type="domain" description="RNA polymerase sigma-70 region 2" evidence="2">
    <location>
        <begin position="23"/>
        <end position="82"/>
    </location>
</feature>
<dbReference type="Gene3D" id="1.10.10.10">
    <property type="entry name" value="Winged helix-like DNA-binding domain superfamily/Winged helix DNA-binding domain"/>
    <property type="match status" value="1"/>
</dbReference>
<dbReference type="NCBIfam" id="TIGR02937">
    <property type="entry name" value="sigma70-ECF"/>
    <property type="match status" value="1"/>
</dbReference>
<sequence>MSRNGEGRRMRQLDTRTADFQTQRKRLLRLAYRMLGSVSEAEDAVQDAWLRWDQAKTGIDAPAAYLTRIVTRLCLDRLKSAQARRETYVGPWLPDPLMDPVEPDETIADDITLTLMLAMERLSPLERAAFLLHDVFDVALTEVAATLGREPAAVRQLAFRARKHIQTTRPRFNLGAAEADRIARAFFVAARDGDMTALSMLLAKDVEIHTDGGGKVLAFRNIVRGVENALRLFAGLRRKNAPPPTLLWTAMIDGLPGYISVDEAGLPHTTALDISEGQIVAIYIVRNPDKLAHLSATPN</sequence>
<evidence type="ECO:0000259" key="3">
    <source>
        <dbReference type="Pfam" id="PF08281"/>
    </source>
</evidence>
<comment type="subunit">
    <text evidence="1">Interacts transiently with the RNA polymerase catalytic core formed by RpoA, RpoB, RpoC and RpoZ (2 alpha, 1 beta, 1 beta' and 1 omega subunit) to form the RNA polymerase holoenzyme that can initiate transcription.</text>
</comment>
<evidence type="ECO:0000313" key="4">
    <source>
        <dbReference type="EMBL" id="API60487.1"/>
    </source>
</evidence>
<dbReference type="InterPro" id="IPR013325">
    <property type="entry name" value="RNA_pol_sigma_r2"/>
</dbReference>
<keyword evidence="5" id="KW-1185">Reference proteome</keyword>
<proteinExistence type="predicted"/>
<feature type="domain" description="RNA polymerase sigma factor 70 region 4 type 2" evidence="3">
    <location>
        <begin position="115"/>
        <end position="165"/>
    </location>
</feature>
<dbReference type="InterPro" id="IPR014284">
    <property type="entry name" value="RNA_pol_sigma-70_dom"/>
</dbReference>
<dbReference type="SUPFAM" id="SSF88659">
    <property type="entry name" value="Sigma3 and sigma4 domains of RNA polymerase sigma factors"/>
    <property type="match status" value="1"/>
</dbReference>
<dbReference type="STRING" id="1921510.BSL82_15325"/>
<dbReference type="InterPro" id="IPR052704">
    <property type="entry name" value="ECF_Sigma-70_Domain"/>
</dbReference>
<evidence type="ECO:0000313" key="5">
    <source>
        <dbReference type="Proteomes" id="UP000182063"/>
    </source>
</evidence>